<dbReference type="Proteomes" id="UP000030661">
    <property type="component" value="Unassembled WGS sequence"/>
</dbReference>
<feature type="transmembrane region" description="Helical" evidence="5">
    <location>
        <begin position="9"/>
        <end position="32"/>
    </location>
</feature>
<evidence type="ECO:0000313" key="8">
    <source>
        <dbReference type="EMBL" id="GAK57924.1"/>
    </source>
</evidence>
<keyword evidence="3" id="KW-0597">Phosphoprotein</keyword>
<name>A0A081C019_VECG1</name>
<evidence type="ECO:0000256" key="1">
    <source>
        <dbReference type="ARBA" id="ARBA00000085"/>
    </source>
</evidence>
<dbReference type="Pfam" id="PF02518">
    <property type="entry name" value="HATPase_c"/>
    <property type="match status" value="1"/>
</dbReference>
<evidence type="ECO:0000259" key="7">
    <source>
        <dbReference type="PROSITE" id="PS50112"/>
    </source>
</evidence>
<dbReference type="InterPro" id="IPR035965">
    <property type="entry name" value="PAS-like_dom_sf"/>
</dbReference>
<proteinExistence type="predicted"/>
<feature type="coiled-coil region" evidence="4">
    <location>
        <begin position="483"/>
        <end position="514"/>
    </location>
</feature>
<dbReference type="PANTHER" id="PTHR43065:SF47">
    <property type="match status" value="1"/>
</dbReference>
<dbReference type="InterPro" id="IPR000014">
    <property type="entry name" value="PAS"/>
</dbReference>
<dbReference type="Gene3D" id="1.10.287.130">
    <property type="match status" value="1"/>
</dbReference>
<dbReference type="CDD" id="cd00082">
    <property type="entry name" value="HisKA"/>
    <property type="match status" value="1"/>
</dbReference>
<keyword evidence="4" id="KW-0175">Coiled coil</keyword>
<feature type="domain" description="PAS" evidence="7">
    <location>
        <begin position="354"/>
        <end position="429"/>
    </location>
</feature>
<dbReference type="SMART" id="SM00387">
    <property type="entry name" value="HATPase_c"/>
    <property type="match status" value="1"/>
</dbReference>
<dbReference type="Gene3D" id="3.30.565.10">
    <property type="entry name" value="Histidine kinase-like ATPase, C-terminal domain"/>
    <property type="match status" value="1"/>
</dbReference>
<dbReference type="InterPro" id="IPR004358">
    <property type="entry name" value="Sig_transdc_His_kin-like_C"/>
</dbReference>
<evidence type="ECO:0000313" key="9">
    <source>
        <dbReference type="Proteomes" id="UP000030661"/>
    </source>
</evidence>
<dbReference type="InterPro" id="IPR003661">
    <property type="entry name" value="HisK_dim/P_dom"/>
</dbReference>
<dbReference type="PROSITE" id="PS50112">
    <property type="entry name" value="PAS"/>
    <property type="match status" value="1"/>
</dbReference>
<dbReference type="GO" id="GO:0000155">
    <property type="term" value="F:phosphorelay sensor kinase activity"/>
    <property type="evidence" value="ECO:0007669"/>
    <property type="project" value="InterPro"/>
</dbReference>
<feature type="domain" description="Histidine kinase" evidence="6">
    <location>
        <begin position="533"/>
        <end position="764"/>
    </location>
</feature>
<dbReference type="eggNOG" id="COG4191">
    <property type="taxonomic scope" value="Bacteria"/>
</dbReference>
<reference evidence="8 9" key="1">
    <citation type="journal article" date="2015" name="PeerJ">
        <title>First genomic representation of candidate bacterial phylum KSB3 points to enhanced environmental sensing as a trigger of wastewater bulking.</title>
        <authorList>
            <person name="Sekiguchi Y."/>
            <person name="Ohashi A."/>
            <person name="Parks D.H."/>
            <person name="Yamauchi T."/>
            <person name="Tyson G.W."/>
            <person name="Hugenholtz P."/>
        </authorList>
    </citation>
    <scope>NUCLEOTIDE SEQUENCE [LARGE SCALE GENOMIC DNA]</scope>
</reference>
<dbReference type="InterPro" id="IPR005467">
    <property type="entry name" value="His_kinase_dom"/>
</dbReference>
<dbReference type="HOGENOM" id="CLU_365115_0_0_0"/>
<feature type="coiled-coil region" evidence="4">
    <location>
        <begin position="330"/>
        <end position="357"/>
    </location>
</feature>
<sequence length="764" mass="86464">MSGDKQKTFLIAILLLLMGITAGGFIGIAVILNHQAAKRHEQMFNEQQVLQTLLAKQAIEDHIQGFFDGTRMMASYDLPEFVQSKKDFTSLQNLFQFAQSVYPNALGYLYYDASSHLVHVDSDSTLQGTAAYEIASKWVEAYRDKLSHLQNKYIVPPFLITPEHQMIGFLFPVQTNGHFTGILAAVMDLQPIIQRYVATMRSREYGAGYVLDGHGNVVYDHETFIIGRNVFDGLHANYPEVMRVDRRLVQEPFGMDEYTFTIKRGGPISRKLIAWHSLDLGYQKLVICLSAPDIEIDQTLSDLRLQWIISGGFLAAVYVLISLVVFRTRHQGVKKNAQELQQQVERRTAELAASETRYRTLFESANDVIWLMANDRVVDCNARTLEMFGCSPEEIFGSTPYEFSPPTQPDGSDSKEKALQKIERALEGQPQFFEWLHCRANGTLFSAEINLNRVELSRTYFIMAIIRDITERKKVEEQIYHLNEELERRVVERTQELEQANAALCQSLERLTQTQAQLIQAEKMAALGGLVAGVAHEINTPVGVGVTAASYLDMRTQEIVTHFQRSVLTRSELAGYLKTAQESSDIVLSNLQRAAKLIQSFKQVAVDQSLEEKRRINLKTYIDDIFLSLQPTLKKTQHTILIECSETIEITTFPGAFSQIITNLVMNSLIHAFEKQEQGEIRVHILLKNDALIFTYQDNGRGIPPEHLAKIFDPFFTTRRSEGGSGLGMYIVYNLVTQKLKGVIHCQSQPGEGVTFTLVLPLYP</sequence>
<dbReference type="eggNOG" id="COG2203">
    <property type="taxonomic scope" value="Bacteria"/>
</dbReference>
<accession>A0A081C019</accession>
<dbReference type="PANTHER" id="PTHR43065">
    <property type="entry name" value="SENSOR HISTIDINE KINASE"/>
    <property type="match status" value="1"/>
</dbReference>
<dbReference type="Pfam" id="PF08448">
    <property type="entry name" value="PAS_4"/>
    <property type="match status" value="1"/>
</dbReference>
<keyword evidence="9" id="KW-1185">Reference proteome</keyword>
<dbReference type="SUPFAM" id="SSF55874">
    <property type="entry name" value="ATPase domain of HSP90 chaperone/DNA topoisomerase II/histidine kinase"/>
    <property type="match status" value="1"/>
</dbReference>
<dbReference type="CDD" id="cd00130">
    <property type="entry name" value="PAS"/>
    <property type="match status" value="1"/>
</dbReference>
<organism evidence="8 9">
    <name type="scientific">Vecturithrix granuli</name>
    <dbReference type="NCBI Taxonomy" id="1499967"/>
    <lineage>
        <taxon>Bacteria</taxon>
        <taxon>Candidatus Moduliflexota</taxon>
        <taxon>Candidatus Vecturitrichia</taxon>
        <taxon>Candidatus Vecturitrichales</taxon>
        <taxon>Candidatus Vecturitrichaceae</taxon>
        <taxon>Candidatus Vecturithrix</taxon>
    </lineage>
</organism>
<keyword evidence="5" id="KW-1133">Transmembrane helix</keyword>
<dbReference type="SUPFAM" id="SSF55785">
    <property type="entry name" value="PYP-like sensor domain (PAS domain)"/>
    <property type="match status" value="1"/>
</dbReference>
<dbReference type="InterPro" id="IPR013656">
    <property type="entry name" value="PAS_4"/>
</dbReference>
<dbReference type="SMART" id="SM00091">
    <property type="entry name" value="PAS"/>
    <property type="match status" value="1"/>
</dbReference>
<protein>
    <recommendedName>
        <fullName evidence="2">histidine kinase</fullName>
        <ecNumber evidence="2">2.7.13.3</ecNumber>
    </recommendedName>
</protein>
<evidence type="ECO:0000256" key="4">
    <source>
        <dbReference type="SAM" id="Coils"/>
    </source>
</evidence>
<evidence type="ECO:0000256" key="3">
    <source>
        <dbReference type="ARBA" id="ARBA00022553"/>
    </source>
</evidence>
<dbReference type="STRING" id="1499967.U27_04896"/>
<dbReference type="AlphaFoldDB" id="A0A081C019"/>
<comment type="catalytic activity">
    <reaction evidence="1">
        <text>ATP + protein L-histidine = ADP + protein N-phospho-L-histidine.</text>
        <dbReference type="EC" id="2.7.13.3"/>
    </reaction>
</comment>
<evidence type="ECO:0000256" key="2">
    <source>
        <dbReference type="ARBA" id="ARBA00012438"/>
    </source>
</evidence>
<dbReference type="InterPro" id="IPR036890">
    <property type="entry name" value="HATPase_C_sf"/>
</dbReference>
<evidence type="ECO:0000256" key="5">
    <source>
        <dbReference type="SAM" id="Phobius"/>
    </source>
</evidence>
<dbReference type="NCBIfam" id="TIGR00229">
    <property type="entry name" value="sensory_box"/>
    <property type="match status" value="1"/>
</dbReference>
<keyword evidence="5" id="KW-0812">Transmembrane</keyword>
<dbReference type="Gene3D" id="3.30.450.20">
    <property type="entry name" value="PAS domain"/>
    <property type="match status" value="2"/>
</dbReference>
<keyword evidence="5" id="KW-0472">Membrane</keyword>
<dbReference type="EC" id="2.7.13.3" evidence="2"/>
<gene>
    <name evidence="8" type="ORF">U27_04896</name>
</gene>
<evidence type="ECO:0000259" key="6">
    <source>
        <dbReference type="PROSITE" id="PS50109"/>
    </source>
</evidence>
<feature type="transmembrane region" description="Helical" evidence="5">
    <location>
        <begin position="307"/>
        <end position="326"/>
    </location>
</feature>
<keyword evidence="8" id="KW-0418">Kinase</keyword>
<dbReference type="EMBL" id="DF820466">
    <property type="protein sequence ID" value="GAK57924.1"/>
    <property type="molecule type" value="Genomic_DNA"/>
</dbReference>
<dbReference type="PRINTS" id="PR00344">
    <property type="entry name" value="BCTRLSENSOR"/>
</dbReference>
<keyword evidence="8" id="KW-0808">Transferase</keyword>
<dbReference type="InterPro" id="IPR003594">
    <property type="entry name" value="HATPase_dom"/>
</dbReference>
<dbReference type="PROSITE" id="PS50109">
    <property type="entry name" value="HIS_KIN"/>
    <property type="match status" value="1"/>
</dbReference>